<accession>A0A0R2AYE5</accession>
<name>A0A0R2AYE5_9LACO</name>
<dbReference type="PANTHER" id="PTHR46211:SF14">
    <property type="entry name" value="GLYCEROPHOSPHODIESTER PHOSPHODIESTERASE"/>
    <property type="match status" value="1"/>
</dbReference>
<feature type="domain" description="GP-PDE" evidence="1">
    <location>
        <begin position="1"/>
        <end position="229"/>
    </location>
</feature>
<dbReference type="InterPro" id="IPR017946">
    <property type="entry name" value="PLC-like_Pdiesterase_TIM-brl"/>
</dbReference>
<dbReference type="SUPFAM" id="SSF51695">
    <property type="entry name" value="PLC-like phosphodiesterases"/>
    <property type="match status" value="1"/>
</dbReference>
<proteinExistence type="predicted"/>
<dbReference type="PATRIC" id="fig|1423727.3.peg.1708"/>
<evidence type="ECO:0000313" key="3">
    <source>
        <dbReference type="Proteomes" id="UP000051672"/>
    </source>
</evidence>
<dbReference type="AlphaFoldDB" id="A0A0R2AYE5"/>
<dbReference type="Proteomes" id="UP000051672">
    <property type="component" value="Unassembled WGS sequence"/>
</dbReference>
<dbReference type="InterPro" id="IPR024968">
    <property type="entry name" value="SlpA_C_lactobacillus"/>
</dbReference>
<organism evidence="2 3">
    <name type="scientific">Lacticaseibacillus brantae DSM 23927</name>
    <dbReference type="NCBI Taxonomy" id="1423727"/>
    <lineage>
        <taxon>Bacteria</taxon>
        <taxon>Bacillati</taxon>
        <taxon>Bacillota</taxon>
        <taxon>Bacilli</taxon>
        <taxon>Lactobacillales</taxon>
        <taxon>Lactobacillaceae</taxon>
        <taxon>Lacticaseibacillus</taxon>
    </lineage>
</organism>
<dbReference type="GO" id="GO:0006629">
    <property type="term" value="P:lipid metabolic process"/>
    <property type="evidence" value="ECO:0007669"/>
    <property type="project" value="InterPro"/>
</dbReference>
<dbReference type="STRING" id="1423727.FC34_GL001686"/>
<dbReference type="InterPro" id="IPR030395">
    <property type="entry name" value="GP_PDE_dom"/>
</dbReference>
<comment type="caution">
    <text evidence="2">The sequence shown here is derived from an EMBL/GenBank/DDBJ whole genome shotgun (WGS) entry which is preliminary data.</text>
</comment>
<dbReference type="Gene3D" id="3.20.20.190">
    <property type="entry name" value="Phosphatidylinositol (PI) phosphodiesterase"/>
    <property type="match status" value="1"/>
</dbReference>
<gene>
    <name evidence="2" type="ORF">FC34_GL001686</name>
</gene>
<keyword evidence="3" id="KW-1185">Reference proteome</keyword>
<protein>
    <submittedName>
        <fullName evidence="2">Glycerophosphoryl diester phosphodiesterase</fullName>
    </submittedName>
</protein>
<reference evidence="2 3" key="1">
    <citation type="journal article" date="2015" name="Genome Announc.">
        <title>Expanding the biotechnology potential of lactobacilli through comparative genomics of 213 strains and associated genera.</title>
        <authorList>
            <person name="Sun Z."/>
            <person name="Harris H.M."/>
            <person name="McCann A."/>
            <person name="Guo C."/>
            <person name="Argimon S."/>
            <person name="Zhang W."/>
            <person name="Yang X."/>
            <person name="Jeffery I.B."/>
            <person name="Cooney J.C."/>
            <person name="Kagawa T.F."/>
            <person name="Liu W."/>
            <person name="Song Y."/>
            <person name="Salvetti E."/>
            <person name="Wrobel A."/>
            <person name="Rasinkangas P."/>
            <person name="Parkhill J."/>
            <person name="Rea M.C."/>
            <person name="O'Sullivan O."/>
            <person name="Ritari J."/>
            <person name="Douillard F.P."/>
            <person name="Paul Ross R."/>
            <person name="Yang R."/>
            <person name="Briner A.E."/>
            <person name="Felis G.E."/>
            <person name="de Vos W.M."/>
            <person name="Barrangou R."/>
            <person name="Klaenhammer T.R."/>
            <person name="Caufield P.W."/>
            <person name="Cui Y."/>
            <person name="Zhang H."/>
            <person name="O'Toole P.W."/>
        </authorList>
    </citation>
    <scope>NUCLEOTIDE SEQUENCE [LARGE SCALE GENOMIC DNA]</scope>
    <source>
        <strain evidence="2 3">DSM 23927</strain>
    </source>
</reference>
<dbReference type="GO" id="GO:0008081">
    <property type="term" value="F:phosphoric diester hydrolase activity"/>
    <property type="evidence" value="ECO:0007669"/>
    <property type="project" value="InterPro"/>
</dbReference>
<dbReference type="PANTHER" id="PTHR46211">
    <property type="entry name" value="GLYCEROPHOSPHORYL DIESTER PHOSPHODIESTERASE"/>
    <property type="match status" value="1"/>
</dbReference>
<dbReference type="CDD" id="cd08556">
    <property type="entry name" value="GDPD"/>
    <property type="match status" value="1"/>
</dbReference>
<evidence type="ECO:0000313" key="2">
    <source>
        <dbReference type="EMBL" id="KRM71570.1"/>
    </source>
</evidence>
<sequence>MIGHRGDPTNYPEETFQSFDSAFNQGADYVEFDIHESRDGQLFVQHDDSLQRMTGANRLISQSTSQQIQQYHTKNGEPVHSLAEIFSHYQTGSQKFLIETKISSDEPHPNLEAKLVALIHQYHMDKRVMFHSFSLASLKRLQQLAPDIPRIFIVGSLKRITFAVFPYVTGVNISSELINQKLVDDLHYIGQKVYIWDEMNENRALWNWLVNLNIDGVVTNYPGLGADFKHLKAKATITPLDDLATNTSQSTLPVYMNPYQPTLKAKQIKPDEAVTVIGQVIVQGQTYYRIGQNAFVPAETINLAPQAGWASLFSRQRVQVRQPLMAANLYNNPLNPTRVSGHLANTQAVPVSGVRIHNNRLWLQVPGGWVQGQDVQLPAANHSALWLYQYNQMPKPLRMKLVLPEFPF</sequence>
<dbReference type="Pfam" id="PF03009">
    <property type="entry name" value="GDPD"/>
    <property type="match status" value="1"/>
</dbReference>
<dbReference type="Pfam" id="PF03217">
    <property type="entry name" value="SlpA"/>
    <property type="match status" value="1"/>
</dbReference>
<evidence type="ECO:0000259" key="1">
    <source>
        <dbReference type="PROSITE" id="PS51704"/>
    </source>
</evidence>
<dbReference type="EMBL" id="AYZQ01000004">
    <property type="protein sequence ID" value="KRM71570.1"/>
    <property type="molecule type" value="Genomic_DNA"/>
</dbReference>
<dbReference type="PROSITE" id="PS51704">
    <property type="entry name" value="GP_PDE"/>
    <property type="match status" value="1"/>
</dbReference>